<dbReference type="EMBL" id="CACVKT020004198">
    <property type="protein sequence ID" value="CAC5388609.1"/>
    <property type="molecule type" value="Genomic_DNA"/>
</dbReference>
<name>A0A6J8C0S1_MYTCO</name>
<protein>
    <submittedName>
        <fullName evidence="1">Uncharacterized protein</fullName>
    </submittedName>
</protein>
<sequence>MASIGDDSIAVTSSGSTQINIIDTKKQELRKSLKVNSYNGRIVYKDGHLIYCAWEKGLQMISLNDETITNITNTKFQEMVYVTTFADKLFHSNGIFHSVSCCDYHGNILCSGFSIWYLCRQYYGNVYVAGSGTYNVVVISPDGQRYRQLLTSEDGLRFPSTLHYATSTNKLLVANLSDEAFLYDVK</sequence>
<evidence type="ECO:0000313" key="1">
    <source>
        <dbReference type="EMBL" id="CAC5388609.1"/>
    </source>
</evidence>
<gene>
    <name evidence="1" type="ORF">MCOR_23863</name>
</gene>
<organism evidence="1 2">
    <name type="scientific">Mytilus coruscus</name>
    <name type="common">Sea mussel</name>
    <dbReference type="NCBI Taxonomy" id="42192"/>
    <lineage>
        <taxon>Eukaryota</taxon>
        <taxon>Metazoa</taxon>
        <taxon>Spiralia</taxon>
        <taxon>Lophotrochozoa</taxon>
        <taxon>Mollusca</taxon>
        <taxon>Bivalvia</taxon>
        <taxon>Autobranchia</taxon>
        <taxon>Pteriomorphia</taxon>
        <taxon>Mytilida</taxon>
        <taxon>Mytiloidea</taxon>
        <taxon>Mytilidae</taxon>
        <taxon>Mytilinae</taxon>
        <taxon>Mytilus</taxon>
    </lineage>
</organism>
<dbReference type="Gene3D" id="2.120.10.30">
    <property type="entry name" value="TolB, C-terminal domain"/>
    <property type="match status" value="1"/>
</dbReference>
<dbReference type="InterPro" id="IPR011042">
    <property type="entry name" value="6-blade_b-propeller_TolB-like"/>
</dbReference>
<dbReference type="OrthoDB" id="423498at2759"/>
<reference evidence="1 2" key="1">
    <citation type="submission" date="2020-06" db="EMBL/GenBank/DDBJ databases">
        <authorList>
            <person name="Li R."/>
            <person name="Bekaert M."/>
        </authorList>
    </citation>
    <scope>NUCLEOTIDE SEQUENCE [LARGE SCALE GENOMIC DNA]</scope>
    <source>
        <strain evidence="2">wild</strain>
    </source>
</reference>
<proteinExistence type="predicted"/>
<keyword evidence="2" id="KW-1185">Reference proteome</keyword>
<accession>A0A6J8C0S1</accession>
<evidence type="ECO:0000313" key="2">
    <source>
        <dbReference type="Proteomes" id="UP000507470"/>
    </source>
</evidence>
<dbReference type="AlphaFoldDB" id="A0A6J8C0S1"/>
<dbReference type="SUPFAM" id="SSF63825">
    <property type="entry name" value="YWTD domain"/>
    <property type="match status" value="1"/>
</dbReference>
<dbReference type="Proteomes" id="UP000507470">
    <property type="component" value="Unassembled WGS sequence"/>
</dbReference>